<sequence length="160" mass="18006">MRSQSLEMQQPTQPITHQQPLQTIIRTMIILTIAMAQEMVLARVLVAYSVLVEYSMALPQVMESIITVLAMVTVTMQVLLHRLQFLSIFRVMQFLFLVVPLRTQLTTHLPIQPISSMTMTLKIIATAVPMVQVESLMVSVQAMVSTTTVLVMATGMMRML</sequence>
<keyword evidence="1" id="KW-1133">Transmembrane helix</keyword>
<name>A0A150HVF7_9GAMM</name>
<evidence type="ECO:0000313" key="3">
    <source>
        <dbReference type="Proteomes" id="UP000075544"/>
    </source>
</evidence>
<protein>
    <submittedName>
        <fullName evidence="2">Uncharacterized protein</fullName>
    </submittedName>
</protein>
<reference evidence="2 3" key="1">
    <citation type="journal article" date="2016" name="Sci. Rep.">
        <title>Genomic and phenotypic characterization of the species Acinetobacter venetianus.</title>
        <authorList>
            <person name="Fondi M."/>
            <person name="Maida I."/>
            <person name="Perrin E."/>
            <person name="Orlandini V."/>
            <person name="La Torre L."/>
            <person name="Bosi E."/>
            <person name="Negroni A."/>
            <person name="Zanaroli G."/>
            <person name="Fava F."/>
            <person name="Decorosi F."/>
            <person name="Giovannetti L."/>
            <person name="Viti C."/>
            <person name="Vaneechoutte M."/>
            <person name="Dijkshoorn L."/>
            <person name="Fani R."/>
        </authorList>
    </citation>
    <scope>NUCLEOTIDE SEQUENCE [LARGE SCALE GENOMIC DNA]</scope>
    <source>
        <strain evidence="2 3">LUH13518</strain>
    </source>
</reference>
<feature type="transmembrane region" description="Helical" evidence="1">
    <location>
        <begin position="57"/>
        <end position="79"/>
    </location>
</feature>
<evidence type="ECO:0000313" key="2">
    <source>
        <dbReference type="EMBL" id="KXZ70644.1"/>
    </source>
</evidence>
<accession>A0A150HVF7</accession>
<gene>
    <name evidence="2" type="ORF">AVENLUH13518_01762</name>
</gene>
<proteinExistence type="predicted"/>
<organism evidence="2 3">
    <name type="scientific">Acinetobacter venetianus</name>
    <dbReference type="NCBI Taxonomy" id="52133"/>
    <lineage>
        <taxon>Bacteria</taxon>
        <taxon>Pseudomonadati</taxon>
        <taxon>Pseudomonadota</taxon>
        <taxon>Gammaproteobacteria</taxon>
        <taxon>Moraxellales</taxon>
        <taxon>Moraxellaceae</taxon>
        <taxon>Acinetobacter</taxon>
    </lineage>
</organism>
<keyword evidence="1" id="KW-0472">Membrane</keyword>
<feature type="transmembrane region" description="Helical" evidence="1">
    <location>
        <begin position="28"/>
        <end position="51"/>
    </location>
</feature>
<keyword evidence="1" id="KW-0812">Transmembrane</keyword>
<dbReference type="Proteomes" id="UP000075544">
    <property type="component" value="Unassembled WGS sequence"/>
</dbReference>
<evidence type="ECO:0000256" key="1">
    <source>
        <dbReference type="SAM" id="Phobius"/>
    </source>
</evidence>
<dbReference type="EMBL" id="JRHX01000049">
    <property type="protein sequence ID" value="KXZ70644.1"/>
    <property type="molecule type" value="Genomic_DNA"/>
</dbReference>
<dbReference type="AlphaFoldDB" id="A0A150HVF7"/>
<comment type="caution">
    <text evidence="2">The sequence shown here is derived from an EMBL/GenBank/DDBJ whole genome shotgun (WGS) entry which is preliminary data.</text>
</comment>